<gene>
    <name evidence="1" type="ORF">HKB16_35345</name>
</gene>
<evidence type="ECO:0000313" key="2">
    <source>
        <dbReference type="Proteomes" id="UP000518904"/>
    </source>
</evidence>
<dbReference type="AlphaFoldDB" id="A0A7Y0SR58"/>
<organism evidence="1 2">
    <name type="scientific">Vibrio parahaemolyticus</name>
    <dbReference type="NCBI Taxonomy" id="670"/>
    <lineage>
        <taxon>Bacteria</taxon>
        <taxon>Pseudomonadati</taxon>
        <taxon>Pseudomonadota</taxon>
        <taxon>Gammaproteobacteria</taxon>
        <taxon>Vibrionales</taxon>
        <taxon>Vibrionaceae</taxon>
        <taxon>Vibrio</taxon>
    </lineage>
</organism>
<dbReference type="EMBL" id="JABCLB010002945">
    <property type="protein sequence ID" value="NMU88122.1"/>
    <property type="molecule type" value="Genomic_DNA"/>
</dbReference>
<accession>A0A7Y0SR58</accession>
<evidence type="ECO:0000313" key="1">
    <source>
        <dbReference type="EMBL" id="NMU88122.1"/>
    </source>
</evidence>
<comment type="caution">
    <text evidence="1">The sequence shown here is derived from an EMBL/GenBank/DDBJ whole genome shotgun (WGS) entry which is preliminary data.</text>
</comment>
<proteinExistence type="predicted"/>
<sequence length="342" mass="39155">MRYMNTTCYHIDIQKGTYSEFIGNASSKQNFQDFAKEAVKHTQNTSNAQEFIFNSGSLVEKEFLTYRDHLPHWTVMCDKFSAELLVEQQASQRSIDHLNKKVTPGSLLIIHCKPNANVDLLVLVKMEQEEFANVIDFEHQYGLPTEKKALNTALIRFEKGSPTSLLVSRTNAFWVKFLDVYPVRSDNVNTANAFNAIDIALRKVKRDGFKADHLALRNHLITYLRNNEGKTVVYAELVETVFDSHKPLDKNFLAKDFANSLRDLPNKKTGKQAFDPHFQIDMEDVKAKKRTTSIGLTDKIELSLKDGIENLDETILPYDENGRKGIVVFSDEGFEYFKKSED</sequence>
<reference evidence="1 2" key="1">
    <citation type="submission" date="2020-04" db="EMBL/GenBank/DDBJ databases">
        <title>Whole-genome sequencing of Vibrio spp. from China reveals different genetic environments of blaCTX-M-14 among diverse lineages.</title>
        <authorList>
            <person name="Zheng Z."/>
            <person name="Ye L."/>
            <person name="Chen S."/>
        </authorList>
    </citation>
    <scope>NUCLEOTIDE SEQUENCE [LARGE SCALE GENOMIC DNA]</scope>
    <source>
        <strain evidence="1 2">Vb0551</strain>
    </source>
</reference>
<evidence type="ECO:0008006" key="3">
    <source>
        <dbReference type="Google" id="ProtNLM"/>
    </source>
</evidence>
<name>A0A7Y0SR58_VIBPH</name>
<dbReference type="Proteomes" id="UP000518904">
    <property type="component" value="Unassembled WGS sequence"/>
</dbReference>
<dbReference type="RefSeq" id="WP_025817064.1">
    <property type="nucleotide sequence ID" value="NZ_CP041202.1"/>
</dbReference>
<protein>
    <recommendedName>
        <fullName evidence="3">Nucleoid-associated protein</fullName>
    </recommendedName>
</protein>
<dbReference type="GO" id="GO:0009295">
    <property type="term" value="C:nucleoid"/>
    <property type="evidence" value="ECO:0007669"/>
    <property type="project" value="InterPro"/>
</dbReference>